<reference evidence="1" key="1">
    <citation type="journal article" date="2021" name="New Phytol.">
        <title>Evolutionary innovations through gain and loss of genes in the ectomycorrhizal Boletales.</title>
        <authorList>
            <person name="Wu G."/>
            <person name="Miyauchi S."/>
            <person name="Morin E."/>
            <person name="Kuo A."/>
            <person name="Drula E."/>
            <person name="Varga T."/>
            <person name="Kohler A."/>
            <person name="Feng B."/>
            <person name="Cao Y."/>
            <person name="Lipzen A."/>
            <person name="Daum C."/>
            <person name="Hundley H."/>
            <person name="Pangilinan J."/>
            <person name="Johnson J."/>
            <person name="Barry K."/>
            <person name="LaButti K."/>
            <person name="Ng V."/>
            <person name="Ahrendt S."/>
            <person name="Min B."/>
            <person name="Choi I.G."/>
            <person name="Park H."/>
            <person name="Plett J.M."/>
            <person name="Magnuson J."/>
            <person name="Spatafora J.W."/>
            <person name="Nagy L.G."/>
            <person name="Henrissat B."/>
            <person name="Grigoriev I.V."/>
            <person name="Yang Z.L."/>
            <person name="Xu J."/>
            <person name="Martin F.M."/>
        </authorList>
    </citation>
    <scope>NUCLEOTIDE SEQUENCE</scope>
    <source>
        <strain evidence="1">KUC20120723A-06</strain>
    </source>
</reference>
<gene>
    <name evidence="1" type="ORF">BV22DRAFT_1059368</name>
</gene>
<dbReference type="Proteomes" id="UP000790709">
    <property type="component" value="Unassembled WGS sequence"/>
</dbReference>
<comment type="caution">
    <text evidence="1">The sequence shown here is derived from an EMBL/GenBank/DDBJ whole genome shotgun (WGS) entry which is preliminary data.</text>
</comment>
<keyword evidence="1" id="KW-0328">Glycosyltransferase</keyword>
<accession>A0ACB8BRL2</accession>
<evidence type="ECO:0000313" key="2">
    <source>
        <dbReference type="Proteomes" id="UP000790709"/>
    </source>
</evidence>
<keyword evidence="2" id="KW-1185">Reference proteome</keyword>
<evidence type="ECO:0000313" key="1">
    <source>
        <dbReference type="EMBL" id="KAH7928289.1"/>
    </source>
</evidence>
<dbReference type="EMBL" id="MU266355">
    <property type="protein sequence ID" value="KAH7928289.1"/>
    <property type="molecule type" value="Genomic_DNA"/>
</dbReference>
<proteinExistence type="predicted"/>
<keyword evidence="1" id="KW-0808">Transferase</keyword>
<organism evidence="1 2">
    <name type="scientific">Leucogyrophana mollusca</name>
    <dbReference type="NCBI Taxonomy" id="85980"/>
    <lineage>
        <taxon>Eukaryota</taxon>
        <taxon>Fungi</taxon>
        <taxon>Dikarya</taxon>
        <taxon>Basidiomycota</taxon>
        <taxon>Agaricomycotina</taxon>
        <taxon>Agaricomycetes</taxon>
        <taxon>Agaricomycetidae</taxon>
        <taxon>Boletales</taxon>
        <taxon>Boletales incertae sedis</taxon>
        <taxon>Leucogyrophana</taxon>
    </lineage>
</organism>
<sequence length="425" mass="47880">MDQSIQYLMPSILDTDLYKFTMQQAVLHHYPNVAGAYRFTHRDKDVYFPRACIDAFREAISAFSDVALTPEEQSWLGETCPYFTAEYLTFLKEYRFKPEQVTVTFTPVSPDGNHGKVDIEARGPWRETILWEVPLMACLSELYFRIGSTDWSYDGQDGALFDTGAIDSSTNRPTENAFSKAQALLRAGCTFSEFGTRRRRSLRTQELVMSAIIRASKGNQGKGKFAGTSNAYFARKYGVPPIGTIAHEWFMGVAAIEGYDGASTMALKRWEQVYPKHLQITLTDTFSTEEFDKDRAHHWKTLRQDSGDPFVFAPRAKKMYEDLGIDISTKSIIFSDALDVEKALKLKEQCDELGFSCSFGIGTFLTNDFKTLSSGGKDKSRALNMVIKLGTIDGKECVKISDELTKNTGDRATVESVKRRYGILT</sequence>
<name>A0ACB8BRL2_9AGAM</name>
<protein>
    <submittedName>
        <fullName evidence="1">Nicotinate phosphoribosyltransferase</fullName>
    </submittedName>
</protein>